<dbReference type="EMBL" id="CP058933">
    <property type="protein sequence ID" value="QLI67263.1"/>
    <property type="molecule type" value="Genomic_DNA"/>
</dbReference>
<evidence type="ECO:0000313" key="1">
    <source>
        <dbReference type="EMBL" id="QLI67263.1"/>
    </source>
</evidence>
<proteinExistence type="predicted"/>
<accession>A0A7D5Z037</accession>
<dbReference type="KEGG" id="mbrn:90967722"/>
<dbReference type="RefSeq" id="XP_065986331.1">
    <property type="nucleotide sequence ID" value="XM_066130399.1"/>
</dbReference>
<organism evidence="1 2">
    <name type="scientific">Metarhizium brunneum</name>
    <dbReference type="NCBI Taxonomy" id="500148"/>
    <lineage>
        <taxon>Eukaryota</taxon>
        <taxon>Fungi</taxon>
        <taxon>Dikarya</taxon>
        <taxon>Ascomycota</taxon>
        <taxon>Pezizomycotina</taxon>
        <taxon>Sordariomycetes</taxon>
        <taxon>Hypocreomycetidae</taxon>
        <taxon>Hypocreales</taxon>
        <taxon>Clavicipitaceae</taxon>
        <taxon>Metarhizium</taxon>
    </lineage>
</organism>
<name>A0A7D5Z037_9HYPO</name>
<reference evidence="1 2" key="1">
    <citation type="submission" date="2020-07" db="EMBL/GenBank/DDBJ databases">
        <title>Telomere length de novo assembly of all 7 chromosomes of the fungus, Metarhizium brunneum, using a novel assembly pipeline.</title>
        <authorList>
            <person name="Saud z."/>
            <person name="Kortsinoglou A."/>
            <person name="Kouvelis V.N."/>
            <person name="Butt T.M."/>
        </authorList>
    </citation>
    <scope>NUCLEOTIDE SEQUENCE [LARGE SCALE GENOMIC DNA]</scope>
    <source>
        <strain evidence="1 2">4556</strain>
    </source>
</reference>
<dbReference type="AlphaFoldDB" id="A0A7D5Z037"/>
<dbReference type="GeneID" id="90967722"/>
<protein>
    <submittedName>
        <fullName evidence="1">Uncharacterized protein</fullName>
    </submittedName>
</protein>
<dbReference type="Proteomes" id="UP000510686">
    <property type="component" value="Chromosome 2"/>
</dbReference>
<sequence length="44" mass="5109">MSTVNEVNKKNENLWLVSMPQLHTAAMAEFMSLRRWTVLILGFT</sequence>
<gene>
    <name evidence="1" type="ORF">G6M90_00g045680</name>
</gene>
<keyword evidence="2" id="KW-1185">Reference proteome</keyword>
<evidence type="ECO:0000313" key="2">
    <source>
        <dbReference type="Proteomes" id="UP000510686"/>
    </source>
</evidence>